<dbReference type="EMBL" id="FNLL01000006">
    <property type="protein sequence ID" value="SDU25894.1"/>
    <property type="molecule type" value="Genomic_DNA"/>
</dbReference>
<dbReference type="Proteomes" id="UP000199608">
    <property type="component" value="Unassembled WGS sequence"/>
</dbReference>
<gene>
    <name evidence="1" type="ORF">SAMN04487931_1066</name>
</gene>
<organism evidence="1 2">
    <name type="scientific">Desulfobacula phenolica</name>
    <dbReference type="NCBI Taxonomy" id="90732"/>
    <lineage>
        <taxon>Bacteria</taxon>
        <taxon>Pseudomonadati</taxon>
        <taxon>Thermodesulfobacteriota</taxon>
        <taxon>Desulfobacteria</taxon>
        <taxon>Desulfobacterales</taxon>
        <taxon>Desulfobacteraceae</taxon>
        <taxon>Desulfobacula</taxon>
    </lineage>
</organism>
<dbReference type="InterPro" id="IPR009609">
    <property type="entry name" value="Phosphonate_metab_PhnG"/>
</dbReference>
<keyword evidence="2" id="KW-1185">Reference proteome</keyword>
<evidence type="ECO:0000313" key="1">
    <source>
        <dbReference type="EMBL" id="SDU25894.1"/>
    </source>
</evidence>
<dbReference type="AlphaFoldDB" id="A0A1H2H1Z6"/>
<name>A0A1H2H1Z6_9BACT</name>
<dbReference type="GO" id="GO:0019634">
    <property type="term" value="P:organic phosphonate metabolic process"/>
    <property type="evidence" value="ECO:0007669"/>
    <property type="project" value="InterPro"/>
</dbReference>
<accession>A0A1H2H1Z6</accession>
<evidence type="ECO:0000313" key="2">
    <source>
        <dbReference type="Proteomes" id="UP000199608"/>
    </source>
</evidence>
<dbReference type="Pfam" id="PF06754">
    <property type="entry name" value="PhnG"/>
    <property type="match status" value="1"/>
</dbReference>
<protein>
    <submittedName>
        <fullName evidence="1">Alpha-D-ribose 1-methylphosphonate 5-triphosphate synthase subunit PhnG</fullName>
    </submittedName>
</protein>
<sequence length="148" mass="16847">MEIKKTTRKKWMELLATASLKDLKTAQKNLNAEIDYEYIVKPETGMLMVQARADGSHSRFHLGEMSVSKCVLKVQEQYIGYAMTAGSDPAHSELAALFDGLLQIPEYHDVIKTNLINKLAEKQIKKDTKLEQEVAETRVEFFTLKRGE</sequence>
<reference evidence="2" key="1">
    <citation type="submission" date="2016-10" db="EMBL/GenBank/DDBJ databases">
        <authorList>
            <person name="Varghese N."/>
            <person name="Submissions S."/>
        </authorList>
    </citation>
    <scope>NUCLEOTIDE SEQUENCE [LARGE SCALE GENOMIC DNA]</scope>
    <source>
        <strain evidence="2">DSM 3384</strain>
    </source>
</reference>
<dbReference type="RefSeq" id="WP_092233900.1">
    <property type="nucleotide sequence ID" value="NZ_FNLL01000006.1"/>
</dbReference>
<dbReference type="NCBIfam" id="TIGR03293">
    <property type="entry name" value="PhnG_redo"/>
    <property type="match status" value="1"/>
</dbReference>
<proteinExistence type="predicted"/>
<dbReference type="GO" id="GO:0015716">
    <property type="term" value="P:organic phosphonate transport"/>
    <property type="evidence" value="ECO:0007669"/>
    <property type="project" value="InterPro"/>
</dbReference>